<organism evidence="2 3">
    <name type="scientific">Gordonia oryzae</name>
    <dbReference type="NCBI Taxonomy" id="2487349"/>
    <lineage>
        <taxon>Bacteria</taxon>
        <taxon>Bacillati</taxon>
        <taxon>Actinomycetota</taxon>
        <taxon>Actinomycetes</taxon>
        <taxon>Mycobacteriales</taxon>
        <taxon>Gordoniaceae</taxon>
        <taxon>Gordonia</taxon>
    </lineage>
</organism>
<gene>
    <name evidence="2" type="ORF">EF294_03200</name>
</gene>
<proteinExistence type="predicted"/>
<name>A0A3N4GY39_9ACTN</name>
<sequence>MQDPKDEAEQDFAAVLMQHSGGRAHTEVSKKLAELIAAVRETGKKGSVSVTLTVSRDKEMSRVVKIDDSIKANIPKETRRSLWFPDDNNRLHRNDPTQDSLFDEPAKKVQTPEGN</sequence>
<dbReference type="Proteomes" id="UP000267536">
    <property type="component" value="Unassembled WGS sequence"/>
</dbReference>
<keyword evidence="3" id="KW-1185">Reference proteome</keyword>
<dbReference type="EMBL" id="RKMH01000002">
    <property type="protein sequence ID" value="RPA65758.1"/>
    <property type="molecule type" value="Genomic_DNA"/>
</dbReference>
<dbReference type="RefSeq" id="WP_123925536.1">
    <property type="nucleotide sequence ID" value="NZ_JBPSDP010000012.1"/>
</dbReference>
<evidence type="ECO:0000256" key="1">
    <source>
        <dbReference type="SAM" id="MobiDB-lite"/>
    </source>
</evidence>
<dbReference type="OrthoDB" id="4733516at2"/>
<protein>
    <submittedName>
        <fullName evidence="2">Uncharacterized protein</fullName>
    </submittedName>
</protein>
<evidence type="ECO:0000313" key="2">
    <source>
        <dbReference type="EMBL" id="RPA65758.1"/>
    </source>
</evidence>
<feature type="region of interest" description="Disordered" evidence="1">
    <location>
        <begin position="83"/>
        <end position="115"/>
    </location>
</feature>
<accession>A0A3N4GY39</accession>
<comment type="caution">
    <text evidence="2">The sequence shown here is derived from an EMBL/GenBank/DDBJ whole genome shotgun (WGS) entry which is preliminary data.</text>
</comment>
<feature type="compositionally biased region" description="Basic and acidic residues" evidence="1">
    <location>
        <begin position="87"/>
        <end position="96"/>
    </location>
</feature>
<reference evidence="2 3" key="1">
    <citation type="submission" date="2018-11" db="EMBL/GenBank/DDBJ databases">
        <title>Draft genome sequence of Gordonia sp. RS15-1S isolated from rice stems.</title>
        <authorList>
            <person name="Muangham S."/>
        </authorList>
    </citation>
    <scope>NUCLEOTIDE SEQUENCE [LARGE SCALE GENOMIC DNA]</scope>
    <source>
        <strain evidence="2 3">RS15-1S</strain>
    </source>
</reference>
<evidence type="ECO:0000313" key="3">
    <source>
        <dbReference type="Proteomes" id="UP000267536"/>
    </source>
</evidence>
<dbReference type="AlphaFoldDB" id="A0A3N4GY39"/>